<dbReference type="PROSITE" id="PS51318">
    <property type="entry name" value="TAT"/>
    <property type="match status" value="1"/>
</dbReference>
<accession>A0A918VUP3</accession>
<gene>
    <name evidence="2" type="ORF">GCM10007989_20680</name>
</gene>
<dbReference type="InterPro" id="IPR036866">
    <property type="entry name" value="RibonucZ/Hydroxyglut_hydro"/>
</dbReference>
<feature type="chain" id="PRO_5037318048" evidence="1">
    <location>
        <begin position="26"/>
        <end position="263"/>
    </location>
</feature>
<keyword evidence="3" id="KW-1185">Reference proteome</keyword>
<dbReference type="Pfam" id="PF13483">
    <property type="entry name" value="Lactamase_B_3"/>
    <property type="match status" value="1"/>
</dbReference>
<dbReference type="EMBL" id="BMZE01000002">
    <property type="protein sequence ID" value="GHA24887.1"/>
    <property type="molecule type" value="Genomic_DNA"/>
</dbReference>
<sequence>MVNRRTVIAGLGALPVMSLAAGAMAPVQAQSEAQMLEGDAIQTSEGELVIHPIQHASMILGWGGHVIYVDPVGGAEAYEGLPAPTGILITHEHGDHYDVPTLEAIAGEAPLIVNPAVYDMLPEGLKANATALANGESGTLSGIEINAIPAYNTTPDRQQYHPEGRDNGYILTLADKRIYIAGDTEVTDAMRALENIAVAFIPMNLPYTMAPEQAAEGIDAFEPEIVYPYHYRGSDVEALPGMLEGPSEVRFGGWYPEGEETEE</sequence>
<dbReference type="AlphaFoldDB" id="A0A918VUP3"/>
<proteinExistence type="predicted"/>
<reference evidence="2" key="2">
    <citation type="submission" date="2020-09" db="EMBL/GenBank/DDBJ databases">
        <authorList>
            <person name="Sun Q."/>
            <person name="Kim S."/>
        </authorList>
    </citation>
    <scope>NUCLEOTIDE SEQUENCE</scope>
    <source>
        <strain evidence="2">KCTC 32437</strain>
    </source>
</reference>
<reference evidence="2" key="1">
    <citation type="journal article" date="2014" name="Int. J. Syst. Evol. Microbiol.">
        <title>Complete genome sequence of Corynebacterium casei LMG S-19264T (=DSM 44701T), isolated from a smear-ripened cheese.</title>
        <authorList>
            <consortium name="US DOE Joint Genome Institute (JGI-PGF)"/>
            <person name="Walter F."/>
            <person name="Albersmeier A."/>
            <person name="Kalinowski J."/>
            <person name="Ruckert C."/>
        </authorList>
    </citation>
    <scope>NUCLEOTIDE SEQUENCE</scope>
    <source>
        <strain evidence="2">KCTC 32437</strain>
    </source>
</reference>
<keyword evidence="2" id="KW-0378">Hydrolase</keyword>
<evidence type="ECO:0000313" key="2">
    <source>
        <dbReference type="EMBL" id="GHA24887.1"/>
    </source>
</evidence>
<dbReference type="PANTHER" id="PTHR43546:SF3">
    <property type="entry name" value="UPF0173 METAL-DEPENDENT HYDROLASE MJ1163"/>
    <property type="match status" value="1"/>
</dbReference>
<dbReference type="RefSeq" id="WP_244640098.1">
    <property type="nucleotide sequence ID" value="NZ_BMZE01000002.1"/>
</dbReference>
<dbReference type="SUPFAM" id="SSF56281">
    <property type="entry name" value="Metallo-hydrolase/oxidoreductase"/>
    <property type="match status" value="1"/>
</dbReference>
<dbReference type="Proteomes" id="UP000646579">
    <property type="component" value="Unassembled WGS sequence"/>
</dbReference>
<evidence type="ECO:0000256" key="1">
    <source>
        <dbReference type="SAM" id="SignalP"/>
    </source>
</evidence>
<organism evidence="2 3">
    <name type="scientific">Devosia pacifica</name>
    <dbReference type="NCBI Taxonomy" id="1335967"/>
    <lineage>
        <taxon>Bacteria</taxon>
        <taxon>Pseudomonadati</taxon>
        <taxon>Pseudomonadota</taxon>
        <taxon>Alphaproteobacteria</taxon>
        <taxon>Hyphomicrobiales</taxon>
        <taxon>Devosiaceae</taxon>
        <taxon>Devosia</taxon>
    </lineage>
</organism>
<dbReference type="InterPro" id="IPR050114">
    <property type="entry name" value="UPF0173_UPF0282_UlaG_hydrolase"/>
</dbReference>
<protein>
    <submittedName>
        <fullName evidence="2">Metal-dependent hydrolase</fullName>
    </submittedName>
</protein>
<dbReference type="Gene3D" id="3.60.15.10">
    <property type="entry name" value="Ribonuclease Z/Hydroxyacylglutathione hydrolase-like"/>
    <property type="match status" value="1"/>
</dbReference>
<feature type="signal peptide" evidence="1">
    <location>
        <begin position="1"/>
        <end position="25"/>
    </location>
</feature>
<name>A0A918VUP3_9HYPH</name>
<dbReference type="PANTHER" id="PTHR43546">
    <property type="entry name" value="UPF0173 METAL-DEPENDENT HYDROLASE MJ1163-RELATED"/>
    <property type="match status" value="1"/>
</dbReference>
<comment type="caution">
    <text evidence="2">The sequence shown here is derived from an EMBL/GenBank/DDBJ whole genome shotgun (WGS) entry which is preliminary data.</text>
</comment>
<dbReference type="GO" id="GO:0016787">
    <property type="term" value="F:hydrolase activity"/>
    <property type="evidence" value="ECO:0007669"/>
    <property type="project" value="UniProtKB-KW"/>
</dbReference>
<keyword evidence="1" id="KW-0732">Signal</keyword>
<evidence type="ECO:0000313" key="3">
    <source>
        <dbReference type="Proteomes" id="UP000646579"/>
    </source>
</evidence>
<dbReference type="InterPro" id="IPR006311">
    <property type="entry name" value="TAT_signal"/>
</dbReference>